<dbReference type="InterPro" id="IPR001245">
    <property type="entry name" value="Ser-Thr/Tyr_kinase_cat_dom"/>
</dbReference>
<dbReference type="PANTHER" id="PTHR31561">
    <property type="entry name" value="3-KETOACYL-COA SYNTHASE"/>
    <property type="match status" value="1"/>
</dbReference>
<evidence type="ECO:0000259" key="4">
    <source>
        <dbReference type="PROSITE" id="PS50011"/>
    </source>
</evidence>
<dbReference type="Pfam" id="PF07714">
    <property type="entry name" value="PK_Tyr_Ser-Thr"/>
    <property type="match status" value="1"/>
</dbReference>
<keyword evidence="1" id="KW-0808">Transferase</keyword>
<gene>
    <name evidence="5" type="ORF">TEA_015043</name>
</gene>
<dbReference type="AlphaFoldDB" id="A0A4S4E3K0"/>
<dbReference type="GO" id="GO:0016020">
    <property type="term" value="C:membrane"/>
    <property type="evidence" value="ECO:0007669"/>
    <property type="project" value="InterPro"/>
</dbReference>
<evidence type="ECO:0000256" key="2">
    <source>
        <dbReference type="ARBA" id="ARBA00047375"/>
    </source>
</evidence>
<sequence>MAPAESVVVVMDANHRKVSVEAVDWAIKHIVRPRDTVVVLGVLSEVGKKTTTSSSSSSSSCLPFHVGASLSRICKSSFSFFSLPFLVLCSNLCLEQESSMIKESHDSECESGWTNYLDQSSYSAIYQFQKDGSEDCRYKLGENVEENGEDEDLWRCGWRQMHCLGLHISKKMMKRIALMKLVRIEFSGHGEMNRTELEEEIEKKREEFHSTFQPFYRRCKKNEVKLEVILAAGYDPCEKTIEQAQNYNTQWIVLDSHLKKHKAYIHGRVTCNIAVFKGKDVATLISSRTPEYKTDGKSVANVGVIAKEDDELQHEVLNPPEKSFIPAPTTPPSPCWYPLSWRTGFPRAFSISELGEITNGFADSNIVVEEHEKKVYKGIYQETRVLIKLFSASDDQFWSLLKILSRVRHRNILNLVGYCCTDASLYLLCDYPCNGTVETNLLCDESAKRLSWRVRWYIALEIGIGLRYLHEECVDGPIADLSVCSTYVVFSSGSTVMLSIFNTAKWLKDDLSHNEDPPAESLNAEEDKHLLADIHDYGLFLIELITGKSAQYFQKQAKGQSLIDWALPYLENGSLNQVMDPRVTDTSDTGVVSHMSRAALLCLKNDTAHKFSISECLEFDPDDAYYPLPTHTTHLTTDSARNPTEWLLFTVVKDISKHNPKSIDILVSNCSLFCPTPSITATIMNKFGFQSNVKSVSLGRLGCSAGLLSVSLAKDLLKVHKSSIALVLSMEVVKPNGYHEKAKSMLLANALFRMGGVAVLLSTRSTTKGKPSASSNTLSRPTWDRTNYHTNQSSKNLMKRGM</sequence>
<dbReference type="GO" id="GO:0006633">
    <property type="term" value="P:fatty acid biosynthetic process"/>
    <property type="evidence" value="ECO:0007669"/>
    <property type="project" value="InterPro"/>
</dbReference>
<dbReference type="SMART" id="SM00220">
    <property type="entry name" value="S_TKc"/>
    <property type="match status" value="1"/>
</dbReference>
<dbReference type="GO" id="GO:0005524">
    <property type="term" value="F:ATP binding"/>
    <property type="evidence" value="ECO:0007669"/>
    <property type="project" value="InterPro"/>
</dbReference>
<dbReference type="PROSITE" id="PS50011">
    <property type="entry name" value="PROTEIN_KINASE_DOM"/>
    <property type="match status" value="1"/>
</dbReference>
<dbReference type="InterPro" id="IPR013601">
    <property type="entry name" value="FAE1_typ3_polyketide_synth"/>
</dbReference>
<feature type="domain" description="Protein kinase" evidence="4">
    <location>
        <begin position="361"/>
        <end position="626"/>
    </location>
</feature>
<dbReference type="Gene3D" id="3.40.47.10">
    <property type="match status" value="1"/>
</dbReference>
<reference evidence="5 6" key="1">
    <citation type="journal article" date="2018" name="Proc. Natl. Acad. Sci. U.S.A.">
        <title>Draft genome sequence of Camellia sinensis var. sinensis provides insights into the evolution of the tea genome and tea quality.</title>
        <authorList>
            <person name="Wei C."/>
            <person name="Yang H."/>
            <person name="Wang S."/>
            <person name="Zhao J."/>
            <person name="Liu C."/>
            <person name="Gao L."/>
            <person name="Xia E."/>
            <person name="Lu Y."/>
            <person name="Tai Y."/>
            <person name="She G."/>
            <person name="Sun J."/>
            <person name="Cao H."/>
            <person name="Tong W."/>
            <person name="Gao Q."/>
            <person name="Li Y."/>
            <person name="Deng W."/>
            <person name="Jiang X."/>
            <person name="Wang W."/>
            <person name="Chen Q."/>
            <person name="Zhang S."/>
            <person name="Li H."/>
            <person name="Wu J."/>
            <person name="Wang P."/>
            <person name="Li P."/>
            <person name="Shi C."/>
            <person name="Zheng F."/>
            <person name="Jian J."/>
            <person name="Huang B."/>
            <person name="Shan D."/>
            <person name="Shi M."/>
            <person name="Fang C."/>
            <person name="Yue Y."/>
            <person name="Li F."/>
            <person name="Li D."/>
            <person name="Wei S."/>
            <person name="Han B."/>
            <person name="Jiang C."/>
            <person name="Yin Y."/>
            <person name="Xia T."/>
            <person name="Zhang Z."/>
            <person name="Bennetzen J.L."/>
            <person name="Zhao S."/>
            <person name="Wan X."/>
        </authorList>
    </citation>
    <scope>NUCLEOTIDE SEQUENCE [LARGE SCALE GENOMIC DNA]</scope>
    <source>
        <strain evidence="6">cv. Shuchazao</strain>
        <tissue evidence="5">Leaf</tissue>
    </source>
</reference>
<comment type="catalytic activity">
    <reaction evidence="2">
        <text>a very-long-chain acyl-CoA + malonyl-CoA + H(+) = a very-long-chain 3-oxoacyl-CoA + CO2 + CoA</text>
        <dbReference type="Rhea" id="RHEA:32727"/>
        <dbReference type="ChEBI" id="CHEBI:15378"/>
        <dbReference type="ChEBI" id="CHEBI:16526"/>
        <dbReference type="ChEBI" id="CHEBI:57287"/>
        <dbReference type="ChEBI" id="CHEBI:57384"/>
        <dbReference type="ChEBI" id="CHEBI:90725"/>
        <dbReference type="ChEBI" id="CHEBI:90736"/>
        <dbReference type="EC" id="2.3.1.199"/>
    </reaction>
</comment>
<organism evidence="5 6">
    <name type="scientific">Camellia sinensis var. sinensis</name>
    <name type="common">China tea</name>
    <dbReference type="NCBI Taxonomy" id="542762"/>
    <lineage>
        <taxon>Eukaryota</taxon>
        <taxon>Viridiplantae</taxon>
        <taxon>Streptophyta</taxon>
        <taxon>Embryophyta</taxon>
        <taxon>Tracheophyta</taxon>
        <taxon>Spermatophyta</taxon>
        <taxon>Magnoliopsida</taxon>
        <taxon>eudicotyledons</taxon>
        <taxon>Gunneridae</taxon>
        <taxon>Pentapetalae</taxon>
        <taxon>asterids</taxon>
        <taxon>Ericales</taxon>
        <taxon>Theaceae</taxon>
        <taxon>Camellia</taxon>
    </lineage>
</organism>
<name>A0A4S4E3K0_CAMSN</name>
<dbReference type="Gene3D" id="3.30.200.20">
    <property type="entry name" value="Phosphorylase Kinase, domain 1"/>
    <property type="match status" value="1"/>
</dbReference>
<dbReference type="GO" id="GO:0004672">
    <property type="term" value="F:protein kinase activity"/>
    <property type="evidence" value="ECO:0007669"/>
    <property type="project" value="InterPro"/>
</dbReference>
<feature type="compositionally biased region" description="Polar residues" evidence="3">
    <location>
        <begin position="766"/>
        <end position="781"/>
    </location>
</feature>
<dbReference type="Proteomes" id="UP000306102">
    <property type="component" value="Unassembled WGS sequence"/>
</dbReference>
<evidence type="ECO:0000256" key="1">
    <source>
        <dbReference type="ARBA" id="ARBA00023315"/>
    </source>
</evidence>
<keyword evidence="1" id="KW-0012">Acyltransferase</keyword>
<dbReference type="Gene3D" id="1.10.510.10">
    <property type="entry name" value="Transferase(Phosphotransferase) domain 1"/>
    <property type="match status" value="1"/>
</dbReference>
<feature type="region of interest" description="Disordered" evidence="3">
    <location>
        <begin position="766"/>
        <end position="802"/>
    </location>
</feature>
<protein>
    <recommendedName>
        <fullName evidence="4">Protein kinase domain-containing protein</fullName>
    </recommendedName>
</protein>
<dbReference type="InterPro" id="IPR012392">
    <property type="entry name" value="3-ktacl-CoA_syn"/>
</dbReference>
<evidence type="ECO:0000313" key="5">
    <source>
        <dbReference type="EMBL" id="THG10034.1"/>
    </source>
</evidence>
<proteinExistence type="predicted"/>
<evidence type="ECO:0000313" key="6">
    <source>
        <dbReference type="Proteomes" id="UP000306102"/>
    </source>
</evidence>
<dbReference type="InterPro" id="IPR016039">
    <property type="entry name" value="Thiolase-like"/>
</dbReference>
<dbReference type="InterPro" id="IPR000719">
    <property type="entry name" value="Prot_kinase_dom"/>
</dbReference>
<evidence type="ECO:0000256" key="3">
    <source>
        <dbReference type="SAM" id="MobiDB-lite"/>
    </source>
</evidence>
<dbReference type="Pfam" id="PF08392">
    <property type="entry name" value="FAE1_CUT1_RppA"/>
    <property type="match status" value="1"/>
</dbReference>
<keyword evidence="6" id="KW-1185">Reference proteome</keyword>
<dbReference type="SUPFAM" id="SSF53901">
    <property type="entry name" value="Thiolase-like"/>
    <property type="match status" value="1"/>
</dbReference>
<dbReference type="EMBL" id="SDRB02008082">
    <property type="protein sequence ID" value="THG10034.1"/>
    <property type="molecule type" value="Genomic_DNA"/>
</dbReference>
<dbReference type="InterPro" id="IPR011009">
    <property type="entry name" value="Kinase-like_dom_sf"/>
</dbReference>
<dbReference type="SUPFAM" id="SSF56112">
    <property type="entry name" value="Protein kinase-like (PK-like)"/>
    <property type="match status" value="1"/>
</dbReference>
<accession>A0A4S4E3K0</accession>
<comment type="caution">
    <text evidence="5">The sequence shown here is derived from an EMBL/GenBank/DDBJ whole genome shotgun (WGS) entry which is preliminary data.</text>
</comment>
<dbReference type="GO" id="GO:0009922">
    <property type="term" value="F:fatty acid elongase activity"/>
    <property type="evidence" value="ECO:0007669"/>
    <property type="project" value="UniProtKB-EC"/>
</dbReference>
<dbReference type="STRING" id="542762.A0A4S4E3K0"/>